<dbReference type="SUPFAM" id="SSF111337">
    <property type="entry name" value="QueA-like"/>
    <property type="match status" value="1"/>
</dbReference>
<dbReference type="InterPro" id="IPR042118">
    <property type="entry name" value="QueA_dom1"/>
</dbReference>
<evidence type="ECO:0008006" key="6">
    <source>
        <dbReference type="Google" id="ProtNLM"/>
    </source>
</evidence>
<dbReference type="EMBL" id="LAZR01060360">
    <property type="protein sequence ID" value="KKK65840.1"/>
    <property type="molecule type" value="Genomic_DNA"/>
</dbReference>
<dbReference type="Pfam" id="PF02547">
    <property type="entry name" value="Queuosine_synth"/>
    <property type="match status" value="1"/>
</dbReference>
<gene>
    <name evidence="5" type="ORF">LCGC14_2970080</name>
</gene>
<organism evidence="5">
    <name type="scientific">marine sediment metagenome</name>
    <dbReference type="NCBI Taxonomy" id="412755"/>
    <lineage>
        <taxon>unclassified sequences</taxon>
        <taxon>metagenomes</taxon>
        <taxon>ecological metagenomes</taxon>
    </lineage>
</organism>
<keyword evidence="4" id="KW-0671">Queuosine biosynthesis</keyword>
<name>A0A0F8XX49_9ZZZZ</name>
<evidence type="ECO:0000313" key="5">
    <source>
        <dbReference type="EMBL" id="KKK65840.1"/>
    </source>
</evidence>
<dbReference type="Gene3D" id="3.40.1780.10">
    <property type="entry name" value="QueA-like"/>
    <property type="match status" value="1"/>
</dbReference>
<evidence type="ECO:0000256" key="3">
    <source>
        <dbReference type="ARBA" id="ARBA00022691"/>
    </source>
</evidence>
<evidence type="ECO:0000256" key="1">
    <source>
        <dbReference type="ARBA" id="ARBA00022490"/>
    </source>
</evidence>
<dbReference type="GO" id="GO:0008616">
    <property type="term" value="P:tRNA queuosine(34) biosynthetic process"/>
    <property type="evidence" value="ECO:0007669"/>
    <property type="project" value="UniProtKB-KW"/>
</dbReference>
<proteinExistence type="predicted"/>
<dbReference type="Gene3D" id="2.40.10.240">
    <property type="entry name" value="QueA-like"/>
    <property type="match status" value="1"/>
</dbReference>
<protein>
    <recommendedName>
        <fullName evidence="6">S-adenosylmethionine:tRNA ribosyltransferase-isomerase</fullName>
    </recommendedName>
</protein>
<dbReference type="InterPro" id="IPR003699">
    <property type="entry name" value="QueA"/>
</dbReference>
<evidence type="ECO:0000256" key="4">
    <source>
        <dbReference type="ARBA" id="ARBA00022785"/>
    </source>
</evidence>
<evidence type="ECO:0000256" key="2">
    <source>
        <dbReference type="ARBA" id="ARBA00022679"/>
    </source>
</evidence>
<keyword evidence="3" id="KW-0949">S-adenosyl-L-methionine</keyword>
<dbReference type="GO" id="GO:0051075">
    <property type="term" value="F:S-adenosylmethionine:tRNA ribosyltransferase-isomerase activity"/>
    <property type="evidence" value="ECO:0007669"/>
    <property type="project" value="TreeGrafter"/>
</dbReference>
<dbReference type="InterPro" id="IPR036100">
    <property type="entry name" value="QueA_sf"/>
</dbReference>
<keyword evidence="2" id="KW-0808">Transferase</keyword>
<comment type="caution">
    <text evidence="5">The sequence shown here is derived from an EMBL/GenBank/DDBJ whole genome shotgun (WGS) entry which is preliminary data.</text>
</comment>
<accession>A0A0F8XX49</accession>
<reference evidence="5" key="1">
    <citation type="journal article" date="2015" name="Nature">
        <title>Complex archaea that bridge the gap between prokaryotes and eukaryotes.</title>
        <authorList>
            <person name="Spang A."/>
            <person name="Saw J.H."/>
            <person name="Jorgensen S.L."/>
            <person name="Zaremba-Niedzwiedzka K."/>
            <person name="Martijn J."/>
            <person name="Lind A.E."/>
            <person name="van Eijk R."/>
            <person name="Schleper C."/>
            <person name="Guy L."/>
            <person name="Ettema T.J."/>
        </authorList>
    </citation>
    <scope>NUCLEOTIDE SEQUENCE</scope>
</reference>
<dbReference type="InterPro" id="IPR042119">
    <property type="entry name" value="QueA_dom2"/>
</dbReference>
<dbReference type="PANTHER" id="PTHR30307">
    <property type="entry name" value="S-ADENOSYLMETHIONINE:TRNA RIBOSYLTRANSFERASE-ISOMERASE"/>
    <property type="match status" value="1"/>
</dbReference>
<dbReference type="PANTHER" id="PTHR30307:SF0">
    <property type="entry name" value="S-ADENOSYLMETHIONINE:TRNA RIBOSYLTRANSFERASE-ISOMERASE"/>
    <property type="match status" value="1"/>
</dbReference>
<dbReference type="AlphaFoldDB" id="A0A0F8XX49"/>
<keyword evidence="1" id="KW-0963">Cytoplasm</keyword>
<sequence>MHSLHDYQYELPEKLIAQEPAKERDQSKLLVLNRETGRVTHRRFHNLFDSLSPADVLVINNTEVIPGRLVGRKETGGRIEILLLNYAIGGKKRPAKNIDIFDCLVKASKQPKPGTHRTQQG</sequence>